<dbReference type="InterPro" id="IPR026526">
    <property type="entry name" value="CCDC8"/>
</dbReference>
<dbReference type="EMBL" id="CP042905">
    <property type="protein sequence ID" value="QEE17050.2"/>
    <property type="molecule type" value="Genomic_DNA"/>
</dbReference>
<dbReference type="GO" id="GO:1990393">
    <property type="term" value="C:3M complex"/>
    <property type="evidence" value="ECO:0007669"/>
    <property type="project" value="TreeGrafter"/>
</dbReference>
<dbReference type="PANTHER" id="PTHR47741">
    <property type="entry name" value="COILED COIL DOMAIN-CONTAINING PROTEIN 8, CCDC8"/>
    <property type="match status" value="1"/>
</dbReference>
<dbReference type="Proteomes" id="UP000321408">
    <property type="component" value="Chromosome"/>
</dbReference>
<reference evidence="1 2" key="2">
    <citation type="journal article" date="2024" name="Int. J. Syst. Evol. Microbiol.">
        <title>Promethearchaeum syntrophicum gen. nov., sp. nov., an anaerobic, obligately syntrophic archaeon, the first isolate of the lineage 'Asgard' archaea, and proposal of the new archaeal phylum Promethearchaeota phyl. nov. and kingdom Promethearchaeati regn. nov.</title>
        <authorList>
            <person name="Imachi H."/>
            <person name="Nobu M.K."/>
            <person name="Kato S."/>
            <person name="Takaki Y."/>
            <person name="Miyazaki M."/>
            <person name="Miyata M."/>
            <person name="Ogawara M."/>
            <person name="Saito Y."/>
            <person name="Sakai S."/>
            <person name="Tahara Y.O."/>
            <person name="Takano Y."/>
            <person name="Tasumi E."/>
            <person name="Uematsu K."/>
            <person name="Yoshimura T."/>
            <person name="Itoh T."/>
            <person name="Ohkuma M."/>
            <person name="Takai K."/>
        </authorList>
    </citation>
    <scope>NUCLEOTIDE SEQUENCE [LARGE SCALE GENOMIC DNA]</scope>
    <source>
        <strain evidence="1 2">MK-D1</strain>
    </source>
</reference>
<accession>A0A5B9DE30</accession>
<gene>
    <name evidence="1" type="ORF">DSAG12_02882</name>
</gene>
<dbReference type="KEGG" id="psyt:DSAG12_02882"/>
<reference evidence="1 2" key="1">
    <citation type="journal article" date="2020" name="Nature">
        <title>Isolation of an archaeon at the prokaryote-eukaryote interface.</title>
        <authorList>
            <person name="Imachi H."/>
            <person name="Nobu M.K."/>
            <person name="Nakahara N."/>
            <person name="Morono Y."/>
            <person name="Ogawara M."/>
            <person name="Takaki Y."/>
            <person name="Takano Y."/>
            <person name="Uematsu K."/>
            <person name="Ikuta T."/>
            <person name="Ito M."/>
            <person name="Matsui Y."/>
            <person name="Miyazaki M."/>
            <person name="Murata K."/>
            <person name="Saito Y."/>
            <person name="Sakai S."/>
            <person name="Song C."/>
            <person name="Tasumi E."/>
            <person name="Yamanaka Y."/>
            <person name="Yamaguchi T."/>
            <person name="Kamagata Y."/>
            <person name="Tamaki H."/>
            <person name="Takai K."/>
        </authorList>
    </citation>
    <scope>NUCLEOTIDE SEQUENCE [LARGE SCALE GENOMIC DNA]</scope>
    <source>
        <strain evidence="1 2">MK-D1</strain>
    </source>
</reference>
<protein>
    <submittedName>
        <fullName evidence="1">Uncharacterized protein</fullName>
    </submittedName>
</protein>
<proteinExistence type="predicted"/>
<dbReference type="InterPro" id="IPR013783">
    <property type="entry name" value="Ig-like_fold"/>
</dbReference>
<dbReference type="Gene3D" id="2.60.40.10">
    <property type="entry name" value="Immunoglobulins"/>
    <property type="match status" value="2"/>
</dbReference>
<evidence type="ECO:0000313" key="2">
    <source>
        <dbReference type="Proteomes" id="UP000321408"/>
    </source>
</evidence>
<dbReference type="OrthoDB" id="59577at2157"/>
<dbReference type="GO" id="GO:0000226">
    <property type="term" value="P:microtubule cytoskeleton organization"/>
    <property type="evidence" value="ECO:0007669"/>
    <property type="project" value="TreeGrafter"/>
</dbReference>
<dbReference type="PANTHER" id="PTHR47741:SF1">
    <property type="entry name" value="COILED-COIL DOMAIN-CONTAINING PROTEIN 8"/>
    <property type="match status" value="1"/>
</dbReference>
<evidence type="ECO:0000313" key="1">
    <source>
        <dbReference type="EMBL" id="QEE17050.2"/>
    </source>
</evidence>
<organism evidence="1 2">
    <name type="scientific">Promethearchaeum syntrophicum</name>
    <dbReference type="NCBI Taxonomy" id="2594042"/>
    <lineage>
        <taxon>Archaea</taxon>
        <taxon>Promethearchaeati</taxon>
        <taxon>Promethearchaeota</taxon>
        <taxon>Promethearchaeia</taxon>
        <taxon>Promethearchaeales</taxon>
        <taxon>Promethearchaeaceae</taxon>
        <taxon>Promethearchaeum</taxon>
    </lineage>
</organism>
<keyword evidence="2" id="KW-1185">Reference proteome</keyword>
<sequence length="3146" mass="346385">MILTKILKGKIFHKVKKRSPLTKYLFSFLLFLSFSAVLSGIQIYPTTLDNFENGDQAKEDISHDFLAMIPKASIGPTIENLTKTDLLELGDYANITVDINHTNGVDTAFIEIGGTNYTMTKGAGVNEYNYTWQPSAVGNIPFTIYANDSVGGEWSSLPEDSINVQDTTGPSLSFLTKVNGDPTELGVNVTIRITATDLSTVDRVWINFDGTNYSMNSLPADVYNYSAPHPVGTYGFTIYANDTEGNEATPVVNSISVEDTIIPDINNVVEVSGDPVEFGDSIYIRVNVTDLSTIDDVWIDLDGTNYTMNYISDDMYYYTASPAVGLHTYTIYANDTTGNEGSTGPYTITVSDTIAPTISNVVEVSGDPVEFNGAIYIRVNVTDLSGVDDVWIDLDGTNYTMIYISDDMYYYTTSPAIGLHTYTIYANDTEGNEGSTIAYTITVSDTIAPTISNVVEVSGDPVEFNGAIYIRVNVTDLSGVDDVWIDLDGTNYTMIYISDDMYYYTTSPAIGLHTYTIYANDTEGNEGSTIAYTITVSDTIAPTISNVVEVSGDPVEFNGAIYIRVNVTDLSGVDDVWIDLDGTNYTMIYISDDMYYYTTSPAIGLHTYTIYANDTEGNEGATLADTITVEDTIDPVLDVPVEVSGDPVEFNGAIYIRVNVTDLSTIDDVWIDLDGTNYTMIYISDDMYYYTTSPAVGLHTYTIYANDTEGNEGSTGPYTITVEDTIDPVLDVPVEVSGDPVEFNGAIYIRVNVTDLSTIDDVWIDLDGTNYTMNYISDDMYYYTASPAVGLHTYTIYANDTSGNEGSTGPYTITVSDTIAPTISNVEEVSGDPVEFNGAIYIRVNVTDISGVDDVWIDFDGTNYTMIYISDDMYYYTTSPAIGLHTYTIYANDTEGNEGSTIAYTITVSDTIAPTISNVVEVSGDPVEFNGAIYIRVNVTDLSGVDDVWIDLDGTNYTMIYISDDMYYYTASPAVGLHTYTIYANDTEGNEGATLADTITVEDTIDPVLDVPVEVSGDPVEFNGAIYIRVNVTDLSTIDDVWIDLDGTNYTMIYISDDMYYYTTSPAVGLHTYTIYANDTEGNEGSTGPYTITVEDTIDPVLDVPVEVSGDPVEFNGAIYIRVNVTDLSTIDDVWIDLDGTNYTMIYISDDMYYYTTSPAVGLHTYTIYANDTEGNEGSTGPYTITVEDTIDPVLDVPVEVSGDPVEFNGAIYIRVNVTDLSTIDDVWIDLDGTNYTMNYISDDMYYYTASPAVGLHTYTIYANDTSGNEGSTGPYTITVSDTIAPTISNVEEVSGDPTQSGSNVYIRVNVSDLSTIDDVWIDFDGTNYTMIYISDDMYYFSSLYVIGTYPYSIYANDTYGNQDSLTGFDIEVSDTTPPIISNIVEVSNDPTEFNSDIYIRVNVTHPVGVDDVWIEFNGINFTMTPLGGIMYYYTATYGINTYSYTIYSNSTIGIEGSSGPYTITVSDNTDPSLDIPVEVSGDPVEFNGAIYIRVNVTDLSTIDDVWIDLDGTNYTMIYISDDMYYYTASPAVGIYTYTIYANDTYENEGSTGPYTITIEDTIDPVLSNVVEVSGDPVEFNGAIYIRVNVTDLSTIDDVWIDLDGTNYTMIYISDDMYYYTTSPAVGLHTYTIYANDTEGNEGSTGPYTITVEDTIDPVLDVPVEVSGDPVEFNGAIYIRVNVTDLSTIDDVWIDLDGTNYTMIYISDDMYYYTTSPAVGLHTYTIYANDTEGNEGSTGPYTITVEDTIDPVLDVPVEVSGDPVEFNGAIYIRVNVTDLSTIDDVWIDLDGTNYTMIYISDDMYYYTTSPAVGLHTYTIYANDTEGNEGSTGPYTITVEDTIDPVLDVPVEVSGDPVEFNGAIYIRVNVTDLSTIDDVWIDLDGTNYTMIYISDDMYYYTTSPAVGLHTYTIYANDTEGNEGSTGPYTITVEDTIDPVLDVPVEVSGDPVEFNGAIYIRVNVTDLSTIDDVWIDLDGTNYTMIYISDDMYYYTTSPAVGLHTYTIYANDTEGNEGSTGPYTITVEDTIDPVLDVPVEVSGDPVEFNGAIYIRVNVTDLSTIDDVWIDLDGTNYTMIYISDDMYYYTTSPAVGLHTYTIYANDTEGNEGATLADTITVEDTIDPVLDVPVEVSGDPVEFNGAIYIRVNVTDLSTIDDVWIDLDGTNYTMNYISDDMYYYTASPAVGLHTYTIYANDTSGNEGSTGPYTITVSDTIAPTISNVEEVSGDPTQSGSNVYIRVNVSDLSTIDDVWIDFDGTNYTMIYISDDMYYFSSLYVIGTYPYSIYANDTYGNQDSLTGFDIEVSDTTPPIISNIVEVSNDPTEFNSDIYIRVNVTHPVGVDDVWIEFNGINFTMTPLGGIMYYYTATYGINTYSYTIYSNSTIGIEGSSGPYTITVSDNTDPSLDIPVEVSGDPVEFNGAIYIRVNVTDLSTIDDVWIDLDGTNYTMIYISDDMYYYTASPAVGLHTYTIYANDTEGNEGSTGPYTITVEDTIDPVLSNVVEVSGDPVEFNGAIYIRVNVTDLSTINDVWIDLDGTNYTMIYISDDMYYYTTSPAVAVHTYTIYANDTEGNEGSTGPYTITIEDTIGPILSNLVEVSGDPTQSGQDIYIRLNVSDFSTLDDVWIDFDGINYTMTPLSGDMYYYTDSYGFGVYSYTIYANDTYGNTASILGPDITVTDITAPIISNLVEVSGDPVEFNGSIYIRINVTDPSGVDSVWIDFDGTNYTMTSLSGDMYYYSTSPAVGTHNYTIYANDTYGNEGMISGDISVSEIVQSIIIFDLTDYATDSLAADSDFNVSLPIDNSSTMDWAKVYFIIVSGPSSAAPGDNWTPIDLVNGQATISSEYYDSGDTLSYYFEIRDTDGNIFYVFSSGISTSNATAQTAAFSFEITNATGGTPLPFDIMQYLPYILGGVGVLAVILVSVGIKKSASKRSISKKDLRNMKEAGDAAKELLERQKTIQKEASYAEKNKDYYTVVLLYEKLIEIADALFKFGRPEAADDIKTYKAKIIKYQEKVQEEPKTQGKPSNKQVAQQKAAEYLKMADDAENSNDFLQALAIHHQILILREEIKEKSLVSATKAKIKTIIAKIPNIKEISAGIVKEAENKYKEKDYMTAYANYRYLKTIFEALEDKTLIKTVDKLISDVSKYI</sequence>
<name>A0A5B9DE30_9ARCH</name>